<dbReference type="InterPro" id="IPR013094">
    <property type="entry name" value="AB_hydrolase_3"/>
</dbReference>
<organism evidence="4 5">
    <name type="scientific">Scleroderma citrinum Foug A</name>
    <dbReference type="NCBI Taxonomy" id="1036808"/>
    <lineage>
        <taxon>Eukaryota</taxon>
        <taxon>Fungi</taxon>
        <taxon>Dikarya</taxon>
        <taxon>Basidiomycota</taxon>
        <taxon>Agaricomycotina</taxon>
        <taxon>Agaricomycetes</taxon>
        <taxon>Agaricomycetidae</taxon>
        <taxon>Boletales</taxon>
        <taxon>Sclerodermatineae</taxon>
        <taxon>Sclerodermataceae</taxon>
        <taxon>Scleroderma</taxon>
    </lineage>
</organism>
<dbReference type="STRING" id="1036808.A0A0C3DKS3"/>
<dbReference type="InterPro" id="IPR050300">
    <property type="entry name" value="GDXG_lipolytic_enzyme"/>
</dbReference>
<name>A0A0C3DKS3_9AGAM</name>
<accession>A0A0C3DKS3</accession>
<evidence type="ECO:0000313" key="4">
    <source>
        <dbReference type="EMBL" id="KIM56656.1"/>
    </source>
</evidence>
<reference evidence="5" key="2">
    <citation type="submission" date="2015-01" db="EMBL/GenBank/DDBJ databases">
        <title>Evolutionary Origins and Diversification of the Mycorrhizal Mutualists.</title>
        <authorList>
            <consortium name="DOE Joint Genome Institute"/>
            <consortium name="Mycorrhizal Genomics Consortium"/>
            <person name="Kohler A."/>
            <person name="Kuo A."/>
            <person name="Nagy L.G."/>
            <person name="Floudas D."/>
            <person name="Copeland A."/>
            <person name="Barry K.W."/>
            <person name="Cichocki N."/>
            <person name="Veneault-Fourrey C."/>
            <person name="LaButti K."/>
            <person name="Lindquist E.A."/>
            <person name="Lipzen A."/>
            <person name="Lundell T."/>
            <person name="Morin E."/>
            <person name="Murat C."/>
            <person name="Riley R."/>
            <person name="Ohm R."/>
            <person name="Sun H."/>
            <person name="Tunlid A."/>
            <person name="Henrissat B."/>
            <person name="Grigoriev I.V."/>
            <person name="Hibbett D.S."/>
            <person name="Martin F."/>
        </authorList>
    </citation>
    <scope>NUCLEOTIDE SEQUENCE [LARGE SCALE GENOMIC DNA]</scope>
    <source>
        <strain evidence="5">Foug A</strain>
    </source>
</reference>
<dbReference type="EMBL" id="KN822112">
    <property type="protein sequence ID" value="KIM56656.1"/>
    <property type="molecule type" value="Genomic_DNA"/>
</dbReference>
<dbReference type="PANTHER" id="PTHR48081">
    <property type="entry name" value="AB HYDROLASE SUPERFAMILY PROTEIN C4A8.06C"/>
    <property type="match status" value="1"/>
</dbReference>
<sequence>MKTRTVRTSTGFFPVAGMPRDGVMAIRTSKCLCYVGLELARQINETICIGLGFPLCFDYKYVGRKPVFLDVYLPDNNDLLAVKRPMIIYFHGGSLTIGNRQSWFPTWLHEHLSNQGLILVSADYRLIPPSSGHDLVEDTQDIFRFVATSLNDRLDEIYLNEAALPTRNPFRVDPEAIGVSGTSAGSLGAYLACMHAEPKPKVVFSMYRMGGDLLIPQYLMPKFEPFLRGREILDPQQFQTFLYPQSSRLEPISDSPRSYHPPDHDTPGYPSNPHMLLGRLFLQLGTYLDYYTRQHEPSLSNSLCSLLTAASRPITGSIPEEHRRLFPQLGVPPSWPPTCLVHGSSDTAVLPGESHYLHSLLKAANVDVVLWEVPGAEHSFDYNPPVEGVSYEKLFDDIVDFLISHVIENILYPGACRTDEGAMDL</sequence>
<proteinExistence type="predicted"/>
<evidence type="ECO:0000313" key="5">
    <source>
        <dbReference type="Proteomes" id="UP000053989"/>
    </source>
</evidence>
<feature type="region of interest" description="Disordered" evidence="2">
    <location>
        <begin position="251"/>
        <end position="270"/>
    </location>
</feature>
<evidence type="ECO:0000256" key="2">
    <source>
        <dbReference type="SAM" id="MobiDB-lite"/>
    </source>
</evidence>
<dbReference type="Gene3D" id="3.40.50.1820">
    <property type="entry name" value="alpha/beta hydrolase"/>
    <property type="match status" value="1"/>
</dbReference>
<reference evidence="4 5" key="1">
    <citation type="submission" date="2014-04" db="EMBL/GenBank/DDBJ databases">
        <authorList>
            <consortium name="DOE Joint Genome Institute"/>
            <person name="Kuo A."/>
            <person name="Kohler A."/>
            <person name="Nagy L.G."/>
            <person name="Floudas D."/>
            <person name="Copeland A."/>
            <person name="Barry K.W."/>
            <person name="Cichocki N."/>
            <person name="Veneault-Fourrey C."/>
            <person name="LaButti K."/>
            <person name="Lindquist E.A."/>
            <person name="Lipzen A."/>
            <person name="Lundell T."/>
            <person name="Morin E."/>
            <person name="Murat C."/>
            <person name="Sun H."/>
            <person name="Tunlid A."/>
            <person name="Henrissat B."/>
            <person name="Grigoriev I.V."/>
            <person name="Hibbett D.S."/>
            <person name="Martin F."/>
            <person name="Nordberg H.P."/>
            <person name="Cantor M.N."/>
            <person name="Hua S.X."/>
        </authorList>
    </citation>
    <scope>NUCLEOTIDE SEQUENCE [LARGE SCALE GENOMIC DNA]</scope>
    <source>
        <strain evidence="4 5">Foug A</strain>
    </source>
</reference>
<dbReference type="Proteomes" id="UP000053989">
    <property type="component" value="Unassembled WGS sequence"/>
</dbReference>
<evidence type="ECO:0000256" key="1">
    <source>
        <dbReference type="ARBA" id="ARBA00022801"/>
    </source>
</evidence>
<dbReference type="InterPro" id="IPR029058">
    <property type="entry name" value="AB_hydrolase_fold"/>
</dbReference>
<dbReference type="PANTHER" id="PTHR48081:SF3">
    <property type="entry name" value="ALPHA_BETA HYDROLASE FOLD-3 DOMAIN-CONTAINING PROTEIN"/>
    <property type="match status" value="1"/>
</dbReference>
<dbReference type="AlphaFoldDB" id="A0A0C3DKS3"/>
<evidence type="ECO:0000259" key="3">
    <source>
        <dbReference type="Pfam" id="PF07859"/>
    </source>
</evidence>
<keyword evidence="5" id="KW-1185">Reference proteome</keyword>
<dbReference type="Pfam" id="PF07859">
    <property type="entry name" value="Abhydrolase_3"/>
    <property type="match status" value="1"/>
</dbReference>
<dbReference type="GO" id="GO:0016787">
    <property type="term" value="F:hydrolase activity"/>
    <property type="evidence" value="ECO:0007669"/>
    <property type="project" value="UniProtKB-KW"/>
</dbReference>
<keyword evidence="1" id="KW-0378">Hydrolase</keyword>
<gene>
    <name evidence="4" type="ORF">SCLCIDRAFT_17143</name>
</gene>
<dbReference type="SUPFAM" id="SSF53474">
    <property type="entry name" value="alpha/beta-Hydrolases"/>
    <property type="match status" value="1"/>
</dbReference>
<dbReference type="HOGENOM" id="CLU_012494_9_2_1"/>
<protein>
    <recommendedName>
        <fullName evidence="3">Alpha/beta hydrolase fold-3 domain-containing protein</fullName>
    </recommendedName>
</protein>
<dbReference type="OrthoDB" id="19653at2759"/>
<dbReference type="InParanoid" id="A0A0C3DKS3"/>
<feature type="domain" description="Alpha/beta hydrolase fold-3" evidence="3">
    <location>
        <begin position="87"/>
        <end position="200"/>
    </location>
</feature>